<gene>
    <name evidence="2" type="ORF">UFOVP1045_5</name>
    <name evidence="3" type="ORF">UFOVP1194_59</name>
    <name evidence="4" type="ORF">UFOVP1641_55</name>
    <name evidence="1" type="ORF">UFOVP466_58</name>
</gene>
<proteinExistence type="predicted"/>
<dbReference type="EMBL" id="LR797505">
    <property type="protein sequence ID" value="CAB4221818.1"/>
    <property type="molecule type" value="Genomic_DNA"/>
</dbReference>
<reference evidence="4" key="1">
    <citation type="submission" date="2020-05" db="EMBL/GenBank/DDBJ databases">
        <authorList>
            <person name="Chiriac C."/>
            <person name="Salcher M."/>
            <person name="Ghai R."/>
            <person name="Kavagutti S V."/>
        </authorList>
    </citation>
    <scope>NUCLEOTIDE SEQUENCE</scope>
</reference>
<dbReference type="EMBL" id="LR796439">
    <property type="protein sequence ID" value="CAB4144684.1"/>
    <property type="molecule type" value="Genomic_DNA"/>
</dbReference>
<dbReference type="EMBL" id="LR797152">
    <property type="protein sequence ID" value="CAB4190418.1"/>
    <property type="molecule type" value="Genomic_DNA"/>
</dbReference>
<organism evidence="4">
    <name type="scientific">uncultured Caudovirales phage</name>
    <dbReference type="NCBI Taxonomy" id="2100421"/>
    <lineage>
        <taxon>Viruses</taxon>
        <taxon>Duplodnaviria</taxon>
        <taxon>Heunggongvirae</taxon>
        <taxon>Uroviricota</taxon>
        <taxon>Caudoviricetes</taxon>
        <taxon>Peduoviridae</taxon>
        <taxon>Maltschvirus</taxon>
        <taxon>Maltschvirus maltsch</taxon>
    </lineage>
</organism>
<dbReference type="EMBL" id="LR796996">
    <property type="protein sequence ID" value="CAB4180127.1"/>
    <property type="molecule type" value="Genomic_DNA"/>
</dbReference>
<evidence type="ECO:0000313" key="3">
    <source>
        <dbReference type="EMBL" id="CAB4190418.1"/>
    </source>
</evidence>
<sequence length="420" mass="43916">MAVVRWIGAAPAIKQVDVATVGGTIEVGDLFWLRIGTKTIYVPALTTVVATTAQNIADYWAALDRGSYPEFTGIKAQANGVYVTFEASEAGKPFTITVGTTEANGDASDSQTFTIAASVVNSSPNAIGVAANYAGATLPTTGDTLVVDTDAPNLLWDLEALAAVQLAELVFTAPVTELGLPDQDRDGYPQYRPKYFKCRATLTTILTGSALIRLDYQTFASTVVINGTGSSREQQRKAVCIQGSNAANAIRINKGSVGIAMMTDETARFDDVRIGYVTNVAGDANVECGPSCTLSAVIKNGGQLRSRSSVASGINRGGTWTVDAGSCVLLTVEAGDVIYNSIDAIGTPTLTGTGILDFSRDPSVKTVTNPIELFGTAVKFRDPANTGNAGSSLIFDFNQGASLANLELGNNIRITRSTPA</sequence>
<protein>
    <submittedName>
        <fullName evidence="4">Uncharacterized protein</fullName>
    </submittedName>
</protein>
<name>A0A6J5T2B7_9CAUD</name>
<evidence type="ECO:0000313" key="2">
    <source>
        <dbReference type="EMBL" id="CAB4180127.1"/>
    </source>
</evidence>
<evidence type="ECO:0000313" key="4">
    <source>
        <dbReference type="EMBL" id="CAB4221818.1"/>
    </source>
</evidence>
<evidence type="ECO:0000313" key="1">
    <source>
        <dbReference type="EMBL" id="CAB4144684.1"/>
    </source>
</evidence>
<accession>A0A6J5T2B7</accession>